<feature type="transmembrane region" description="Helical" evidence="3">
    <location>
        <begin position="255"/>
        <end position="272"/>
    </location>
</feature>
<evidence type="ECO:0000259" key="4">
    <source>
        <dbReference type="Pfam" id="PF01757"/>
    </source>
</evidence>
<evidence type="ECO:0000256" key="2">
    <source>
        <dbReference type="ARBA" id="ARBA00007400"/>
    </source>
</evidence>
<comment type="caution">
    <text evidence="5">The sequence shown here is derived from an EMBL/GenBank/DDBJ whole genome shotgun (WGS) entry which is preliminary data.</text>
</comment>
<keyword evidence="6" id="KW-1185">Reference proteome</keyword>
<protein>
    <recommendedName>
        <fullName evidence="4">Acyltransferase 3 domain-containing protein</fullName>
    </recommendedName>
</protein>
<evidence type="ECO:0000256" key="3">
    <source>
        <dbReference type="SAM" id="Phobius"/>
    </source>
</evidence>
<feature type="transmembrane region" description="Helical" evidence="3">
    <location>
        <begin position="181"/>
        <end position="201"/>
    </location>
</feature>
<evidence type="ECO:0000256" key="1">
    <source>
        <dbReference type="ARBA" id="ARBA00004370"/>
    </source>
</evidence>
<keyword evidence="3" id="KW-0812">Transmembrane</keyword>
<dbReference type="OrthoDB" id="9796461at2"/>
<dbReference type="GO" id="GO:0009103">
    <property type="term" value="P:lipopolysaccharide biosynthetic process"/>
    <property type="evidence" value="ECO:0007669"/>
    <property type="project" value="TreeGrafter"/>
</dbReference>
<dbReference type="AlphaFoldDB" id="A0A229NVD3"/>
<evidence type="ECO:0000313" key="5">
    <source>
        <dbReference type="EMBL" id="OXM13695.1"/>
    </source>
</evidence>
<keyword evidence="3" id="KW-0472">Membrane</keyword>
<sequence>MTRTYNMIHYVSKMVGGGSCMRAVGSRLNLVNPGSRASVYLDLIRFVAAAIVVLSHLGTPDWSTGPLFIWKQITSLGFPSVIIFFVLSGYFISSSVLKMQDSGRWSWRDYLINRGTRLWIVLIPALLLTLFWGVLQSQLYGQEYTREGVAMTDALSIKYFFSNLVFMQHIYSPTFGLNNPLWSLSFEFWYYILFPCLLLVFKAKTKRGKVLSFIVFSSISLFVGWKVMLYFLIWLLGAVVAIIKPIKLKNMFVKILLVVGTLMAAIMVSIAPKAFNIYPTYYLPLKQYGFDFALGLVAAFLVYMIISFYNLSNTSRPAAVFTNLAGFSYTLYLVHYPVINFISKASGRKAAGSSDFIWQQSTTNYFLYLPIVFTALLLYAWLISLITEAKTSGAREIVSRVIGNMKKNRAPSVSVVESYEK</sequence>
<feature type="transmembrane region" description="Helical" evidence="3">
    <location>
        <begin position="37"/>
        <end position="57"/>
    </location>
</feature>
<dbReference type="Proteomes" id="UP000215145">
    <property type="component" value="Unassembled WGS sequence"/>
</dbReference>
<dbReference type="GO" id="GO:0016747">
    <property type="term" value="F:acyltransferase activity, transferring groups other than amino-acyl groups"/>
    <property type="evidence" value="ECO:0007669"/>
    <property type="project" value="InterPro"/>
</dbReference>
<proteinExistence type="inferred from homology"/>
<reference evidence="5 6" key="1">
    <citation type="submission" date="2017-07" db="EMBL/GenBank/DDBJ databases">
        <title>Paenibacillus herberti R33 genome sequencing and assembly.</title>
        <authorList>
            <person name="Su W."/>
        </authorList>
    </citation>
    <scope>NUCLEOTIDE SEQUENCE [LARGE SCALE GENOMIC DNA]</scope>
    <source>
        <strain evidence="5 6">R33</strain>
    </source>
</reference>
<dbReference type="PANTHER" id="PTHR23028">
    <property type="entry name" value="ACETYLTRANSFERASE"/>
    <property type="match status" value="1"/>
</dbReference>
<feature type="transmembrane region" description="Helical" evidence="3">
    <location>
        <begin position="77"/>
        <end position="97"/>
    </location>
</feature>
<feature type="transmembrane region" description="Helical" evidence="3">
    <location>
        <begin position="292"/>
        <end position="311"/>
    </location>
</feature>
<feature type="transmembrane region" description="Helical" evidence="3">
    <location>
        <begin position="318"/>
        <end position="339"/>
    </location>
</feature>
<comment type="similarity">
    <text evidence="2">Belongs to the acyltransferase 3 family.</text>
</comment>
<dbReference type="InterPro" id="IPR002656">
    <property type="entry name" value="Acyl_transf_3_dom"/>
</dbReference>
<feature type="transmembrane region" description="Helical" evidence="3">
    <location>
        <begin position="118"/>
        <end position="135"/>
    </location>
</feature>
<name>A0A229NVD3_9BACL</name>
<dbReference type="EMBL" id="NMUQ01000003">
    <property type="protein sequence ID" value="OXM13695.1"/>
    <property type="molecule type" value="Genomic_DNA"/>
</dbReference>
<evidence type="ECO:0000313" key="6">
    <source>
        <dbReference type="Proteomes" id="UP000215145"/>
    </source>
</evidence>
<gene>
    <name evidence="5" type="ORF">CGZ75_22005</name>
</gene>
<dbReference type="Pfam" id="PF01757">
    <property type="entry name" value="Acyl_transf_3"/>
    <property type="match status" value="1"/>
</dbReference>
<organism evidence="5 6">
    <name type="scientific">Paenibacillus herberti</name>
    <dbReference type="NCBI Taxonomy" id="1619309"/>
    <lineage>
        <taxon>Bacteria</taxon>
        <taxon>Bacillati</taxon>
        <taxon>Bacillota</taxon>
        <taxon>Bacilli</taxon>
        <taxon>Bacillales</taxon>
        <taxon>Paenibacillaceae</taxon>
        <taxon>Paenibacillus</taxon>
    </lineage>
</organism>
<comment type="subcellular location">
    <subcellularLocation>
        <location evidence="1">Membrane</location>
    </subcellularLocation>
</comment>
<dbReference type="GO" id="GO:0016020">
    <property type="term" value="C:membrane"/>
    <property type="evidence" value="ECO:0007669"/>
    <property type="project" value="TreeGrafter"/>
</dbReference>
<dbReference type="InterPro" id="IPR050879">
    <property type="entry name" value="Acyltransferase_3"/>
</dbReference>
<feature type="domain" description="Acyltransferase 3" evidence="4">
    <location>
        <begin position="39"/>
        <end position="384"/>
    </location>
</feature>
<keyword evidence="3" id="KW-1133">Transmembrane helix</keyword>
<accession>A0A229NVD3</accession>
<feature type="transmembrane region" description="Helical" evidence="3">
    <location>
        <begin position="231"/>
        <end position="248"/>
    </location>
</feature>
<dbReference type="PANTHER" id="PTHR23028:SF53">
    <property type="entry name" value="ACYL_TRANSF_3 DOMAIN-CONTAINING PROTEIN"/>
    <property type="match status" value="1"/>
</dbReference>
<feature type="transmembrane region" description="Helical" evidence="3">
    <location>
        <begin position="365"/>
        <end position="386"/>
    </location>
</feature>